<dbReference type="Proteomes" id="UP000323521">
    <property type="component" value="Chromosome"/>
</dbReference>
<evidence type="ECO:0000313" key="3">
    <source>
        <dbReference type="Proteomes" id="UP000323521"/>
    </source>
</evidence>
<dbReference type="InterPro" id="IPR007160">
    <property type="entry name" value="DUF362"/>
</dbReference>
<sequence length="379" mass="40295">MALVSLMKVPGNPKMEDVEAALGKSLQLLGGPGALGLPAPRVLIKPNVGVVAGPQSGIITDPFVIEALIHVLKSTGVPNILVAESAIVGVDTKEVFEATGYAAMAERTGVELVDLKETPVEEIPVAKGLIFDRIKIFRPVLEADLVINVPTLKTITAVPVSLGMKNLKGLIPDQEKRRFHYGELNQAIADLTGLIKPGLTIIDGIVGSELYQPKEMNILIAGTDVVSVDVVGSLAMGVDPAQVKYLALAHDQGWGTAALDKIEILGEKLTDLKQSFQQASGNVDGFKKMFPEVDLVAGNVCTSCLSGLNRALTQARKEGLLEKWQGLTLAVGSGARPDAGKRTVCIGNCLKQVKTADYIPGCPFIFLDLLEFLRTSKMN</sequence>
<dbReference type="AlphaFoldDB" id="A0A3G1L020"/>
<dbReference type="Pfam" id="PF04015">
    <property type="entry name" value="DUF362"/>
    <property type="match status" value="1"/>
</dbReference>
<evidence type="ECO:0000313" key="2">
    <source>
        <dbReference type="EMBL" id="ATW28132.1"/>
    </source>
</evidence>
<dbReference type="EMBL" id="CP017634">
    <property type="protein sequence ID" value="ATW28132.1"/>
    <property type="molecule type" value="Genomic_DNA"/>
</dbReference>
<dbReference type="KEGG" id="fwa:DCMF_28290"/>
<dbReference type="RefSeq" id="WP_214658966.1">
    <property type="nucleotide sequence ID" value="NZ_CP017634.1"/>
</dbReference>
<organism evidence="2 3">
    <name type="scientific">Formimonas warabiya</name>
    <dbReference type="NCBI Taxonomy" id="1761012"/>
    <lineage>
        <taxon>Bacteria</taxon>
        <taxon>Bacillati</taxon>
        <taxon>Bacillota</taxon>
        <taxon>Clostridia</taxon>
        <taxon>Eubacteriales</taxon>
        <taxon>Peptococcaceae</taxon>
        <taxon>Candidatus Formimonas</taxon>
    </lineage>
</organism>
<proteinExistence type="predicted"/>
<gene>
    <name evidence="2" type="ORF">DCMF_28290</name>
</gene>
<protein>
    <recommendedName>
        <fullName evidence="1">DUF362 domain-containing protein</fullName>
    </recommendedName>
</protein>
<evidence type="ECO:0000259" key="1">
    <source>
        <dbReference type="Pfam" id="PF04015"/>
    </source>
</evidence>
<feature type="domain" description="DUF362" evidence="1">
    <location>
        <begin position="42"/>
        <end position="232"/>
    </location>
</feature>
<accession>A0A3G1L020</accession>
<reference evidence="2 3" key="1">
    <citation type="submission" date="2016-10" db="EMBL/GenBank/DDBJ databases">
        <title>Complete Genome Sequence of Peptococcaceae strain DCMF.</title>
        <authorList>
            <person name="Edwards R.J."/>
            <person name="Holland S.I."/>
            <person name="Deshpande N.P."/>
            <person name="Wong Y.K."/>
            <person name="Ertan H."/>
            <person name="Manefield M."/>
            <person name="Russell T.L."/>
            <person name="Lee M.J."/>
        </authorList>
    </citation>
    <scope>NUCLEOTIDE SEQUENCE [LARGE SCALE GENOMIC DNA]</scope>
    <source>
        <strain evidence="2 3">DCMF</strain>
    </source>
</reference>
<keyword evidence="3" id="KW-1185">Reference proteome</keyword>
<name>A0A3G1L020_FORW1</name>